<keyword evidence="2" id="KW-0808">Transferase</keyword>
<sequence length="194" mass="20090">MFTTSPLLTLAVCICSRSSSLNSSRGAVNDHLITFSFCSSANRCFLSPFTASNGAPDSASSSFLDLDEPLPPPPPPAIPDDAPPAPPAPDLSFDPAPAPARPPLPPAPADLGGFSFNVGFELSSTAGAGFTTGVCFTGRFGRARSNAACMSLREMGFCLSSAFTIASYPRCIITPSTESLAFLRTSALRSVMCV</sequence>
<feature type="compositionally biased region" description="Pro residues" evidence="1">
    <location>
        <begin position="69"/>
        <end position="89"/>
    </location>
</feature>
<evidence type="ECO:0000256" key="1">
    <source>
        <dbReference type="SAM" id="MobiDB-lite"/>
    </source>
</evidence>
<name>A0A2M4DIQ9_ANODA</name>
<dbReference type="AlphaFoldDB" id="A0A2M4DIQ9"/>
<dbReference type="EMBL" id="GGFL01013266">
    <property type="protein sequence ID" value="MBW77444.1"/>
    <property type="molecule type" value="Transcribed_RNA"/>
</dbReference>
<dbReference type="GO" id="GO:0016301">
    <property type="term" value="F:kinase activity"/>
    <property type="evidence" value="ECO:0007669"/>
    <property type="project" value="UniProtKB-KW"/>
</dbReference>
<keyword evidence="2" id="KW-0418">Kinase</keyword>
<protein>
    <submittedName>
        <fullName evidence="2">Putative inactive serine/threonine-protein kinase slob2</fullName>
    </submittedName>
</protein>
<organism evidence="2">
    <name type="scientific">Anopheles darlingi</name>
    <name type="common">Mosquito</name>
    <dbReference type="NCBI Taxonomy" id="43151"/>
    <lineage>
        <taxon>Eukaryota</taxon>
        <taxon>Metazoa</taxon>
        <taxon>Ecdysozoa</taxon>
        <taxon>Arthropoda</taxon>
        <taxon>Hexapoda</taxon>
        <taxon>Insecta</taxon>
        <taxon>Pterygota</taxon>
        <taxon>Neoptera</taxon>
        <taxon>Endopterygota</taxon>
        <taxon>Diptera</taxon>
        <taxon>Nematocera</taxon>
        <taxon>Culicoidea</taxon>
        <taxon>Culicidae</taxon>
        <taxon>Anophelinae</taxon>
        <taxon>Anopheles</taxon>
    </lineage>
</organism>
<accession>A0A2M4DIQ9</accession>
<feature type="region of interest" description="Disordered" evidence="1">
    <location>
        <begin position="58"/>
        <end position="104"/>
    </location>
</feature>
<reference evidence="2" key="1">
    <citation type="submission" date="2018-01" db="EMBL/GenBank/DDBJ databases">
        <title>An insight into the sialome of Amazonian anophelines.</title>
        <authorList>
            <person name="Ribeiro J.M."/>
            <person name="Scarpassa V."/>
            <person name="Calvo E."/>
        </authorList>
    </citation>
    <scope>NUCLEOTIDE SEQUENCE</scope>
</reference>
<evidence type="ECO:0000313" key="2">
    <source>
        <dbReference type="EMBL" id="MBW77444.1"/>
    </source>
</evidence>
<proteinExistence type="predicted"/>